<evidence type="ECO:0000256" key="3">
    <source>
        <dbReference type="ARBA" id="ARBA00005784"/>
    </source>
</evidence>
<dbReference type="EC" id="3.1.1.-" evidence="6"/>
<organism evidence="7 8">
    <name type="scientific">Quercus suber</name>
    <name type="common">Cork oak</name>
    <dbReference type="NCBI Taxonomy" id="58331"/>
    <lineage>
        <taxon>Eukaryota</taxon>
        <taxon>Viridiplantae</taxon>
        <taxon>Streptophyta</taxon>
        <taxon>Embryophyta</taxon>
        <taxon>Tracheophyta</taxon>
        <taxon>Spermatophyta</taxon>
        <taxon>Magnoliopsida</taxon>
        <taxon>eudicotyledons</taxon>
        <taxon>Gunneridae</taxon>
        <taxon>Pentapetalae</taxon>
        <taxon>rosids</taxon>
        <taxon>fabids</taxon>
        <taxon>Fagales</taxon>
        <taxon>Fagaceae</taxon>
        <taxon>Quercus</taxon>
    </lineage>
</organism>
<evidence type="ECO:0000256" key="5">
    <source>
        <dbReference type="ARBA" id="ARBA00023316"/>
    </source>
</evidence>
<dbReference type="PANTHER" id="PTHR21562">
    <property type="entry name" value="NOTUM-RELATED"/>
    <property type="match status" value="1"/>
</dbReference>
<dbReference type="PANTHER" id="PTHR21562:SF93">
    <property type="entry name" value="PECTIN ACETYLESTERASE 8"/>
    <property type="match status" value="1"/>
</dbReference>
<proteinExistence type="inferred from homology"/>
<keyword evidence="8" id="KW-1185">Reference proteome</keyword>
<dbReference type="GO" id="GO:0071555">
    <property type="term" value="P:cell wall organization"/>
    <property type="evidence" value="ECO:0007669"/>
    <property type="project" value="UniProtKB-KW"/>
</dbReference>
<dbReference type="InterPro" id="IPR004963">
    <property type="entry name" value="PAE/NOTUM"/>
</dbReference>
<evidence type="ECO:0000256" key="4">
    <source>
        <dbReference type="ARBA" id="ARBA00022512"/>
    </source>
</evidence>
<dbReference type="Proteomes" id="UP000237347">
    <property type="component" value="Unassembled WGS sequence"/>
</dbReference>
<comment type="subcellular location">
    <subcellularLocation>
        <location evidence="2 6">Secreted</location>
        <location evidence="2 6">Cell wall</location>
    </subcellularLocation>
</comment>
<gene>
    <name evidence="7" type="primary">PAE7</name>
    <name evidence="7" type="ORF">CFP56_033401</name>
</gene>
<keyword evidence="5 6" id="KW-0961">Cell wall biogenesis/degradation</keyword>
<evidence type="ECO:0000313" key="7">
    <source>
        <dbReference type="EMBL" id="KAK7854192.1"/>
    </source>
</evidence>
<dbReference type="Pfam" id="PF03283">
    <property type="entry name" value="PAE"/>
    <property type="match status" value="1"/>
</dbReference>
<keyword evidence="6" id="KW-0964">Secreted</keyword>
<accession>A0AAW0LRP1</accession>
<comment type="function">
    <text evidence="1 6">Hydrolyzes acetyl esters in homogalacturonan regions of pectin. In type I primary cell wall, galacturonic acid residues of pectin can be acetylated at the O-2 and O-3 positions. Decreasing the degree of acetylation of pectin gels in vitro alters their physical properties.</text>
</comment>
<dbReference type="GO" id="GO:0052793">
    <property type="term" value="F:pectin acetylesterase activity"/>
    <property type="evidence" value="ECO:0007669"/>
    <property type="project" value="TreeGrafter"/>
</dbReference>
<reference evidence="7 8" key="1">
    <citation type="journal article" date="2018" name="Sci. Data">
        <title>The draft genome sequence of cork oak.</title>
        <authorList>
            <person name="Ramos A.M."/>
            <person name="Usie A."/>
            <person name="Barbosa P."/>
            <person name="Barros P.M."/>
            <person name="Capote T."/>
            <person name="Chaves I."/>
            <person name="Simoes F."/>
            <person name="Abreu I."/>
            <person name="Carrasquinho I."/>
            <person name="Faro C."/>
            <person name="Guimaraes J.B."/>
            <person name="Mendonca D."/>
            <person name="Nobrega F."/>
            <person name="Rodrigues L."/>
            <person name="Saibo N.J.M."/>
            <person name="Varela M.C."/>
            <person name="Egas C."/>
            <person name="Matos J."/>
            <person name="Miguel C.M."/>
            <person name="Oliveira M.M."/>
            <person name="Ricardo C.P."/>
            <person name="Goncalves S."/>
        </authorList>
    </citation>
    <scope>NUCLEOTIDE SEQUENCE [LARGE SCALE GENOMIC DNA]</scope>
    <source>
        <strain evidence="8">cv. HL8</strain>
    </source>
</reference>
<dbReference type="AlphaFoldDB" id="A0AAW0LRP1"/>
<keyword evidence="6" id="KW-0378">Hydrolase</keyword>
<comment type="similarity">
    <text evidence="3 6">Belongs to the pectinacetylesterase family.</text>
</comment>
<evidence type="ECO:0000313" key="8">
    <source>
        <dbReference type="Proteomes" id="UP000237347"/>
    </source>
</evidence>
<sequence>MEQFVWMEVRQLITGIRDLVQELTIGWFTLRICLKFPDFYNWNRIKIRYCDGASFTGDVEAVNPKSEVKRLQGEACNTDMSFACHLHLVALPSQTLPLKKLEGTHNG</sequence>
<keyword evidence="4 6" id="KW-0134">Cell wall</keyword>
<comment type="caution">
    <text evidence="7">The sequence shown here is derived from an EMBL/GenBank/DDBJ whole genome shotgun (WGS) entry which is preliminary data.</text>
</comment>
<dbReference type="GO" id="GO:0009505">
    <property type="term" value="C:plant-type cell wall"/>
    <property type="evidence" value="ECO:0007669"/>
    <property type="project" value="TreeGrafter"/>
</dbReference>
<evidence type="ECO:0000256" key="6">
    <source>
        <dbReference type="RuleBase" id="RU363114"/>
    </source>
</evidence>
<evidence type="ECO:0000256" key="1">
    <source>
        <dbReference type="ARBA" id="ARBA00003534"/>
    </source>
</evidence>
<protein>
    <recommendedName>
        <fullName evidence="6">Pectin acetylesterase</fullName>
        <ecNumber evidence="6">3.1.1.-</ecNumber>
    </recommendedName>
</protein>
<dbReference type="EMBL" id="PKMF04000058">
    <property type="protein sequence ID" value="KAK7854192.1"/>
    <property type="molecule type" value="Genomic_DNA"/>
</dbReference>
<evidence type="ECO:0000256" key="2">
    <source>
        <dbReference type="ARBA" id="ARBA00004191"/>
    </source>
</evidence>
<name>A0AAW0LRP1_QUESU</name>